<proteinExistence type="predicted"/>
<gene>
    <name evidence="1" type="ORF">ElyMa_005626500</name>
</gene>
<dbReference type="AlphaFoldDB" id="A0AAV4F7D6"/>
<dbReference type="EMBL" id="BMAT01011262">
    <property type="protein sequence ID" value="GFR69268.1"/>
    <property type="molecule type" value="Genomic_DNA"/>
</dbReference>
<accession>A0AAV4F7D6</accession>
<comment type="caution">
    <text evidence="1">The sequence shown here is derived from an EMBL/GenBank/DDBJ whole genome shotgun (WGS) entry which is preliminary data.</text>
</comment>
<sequence>MRSLNLPVPVLSQVTWPHQEPLCTFYPKNSTASIVDWSLSNANRPRWVSSSLVLRRRPGVRYIPRSPPTRLAPYLSRSLYFQQRPARKSLIANDLFYPKSSRERSRRQRLGWMNRSMERSIDLGACTQPKVSRARRGGNRGVSKTFRSIEQRDWAVVQRSQAAQPVQPAPPSWSERVALWAVKAARRQT</sequence>
<name>A0AAV4F7D6_9GAST</name>
<organism evidence="1 2">
    <name type="scientific">Elysia marginata</name>
    <dbReference type="NCBI Taxonomy" id="1093978"/>
    <lineage>
        <taxon>Eukaryota</taxon>
        <taxon>Metazoa</taxon>
        <taxon>Spiralia</taxon>
        <taxon>Lophotrochozoa</taxon>
        <taxon>Mollusca</taxon>
        <taxon>Gastropoda</taxon>
        <taxon>Heterobranchia</taxon>
        <taxon>Euthyneura</taxon>
        <taxon>Panpulmonata</taxon>
        <taxon>Sacoglossa</taxon>
        <taxon>Placobranchoidea</taxon>
        <taxon>Plakobranchidae</taxon>
        <taxon>Elysia</taxon>
    </lineage>
</organism>
<keyword evidence="2" id="KW-1185">Reference proteome</keyword>
<dbReference type="Proteomes" id="UP000762676">
    <property type="component" value="Unassembled WGS sequence"/>
</dbReference>
<evidence type="ECO:0000313" key="1">
    <source>
        <dbReference type="EMBL" id="GFR69268.1"/>
    </source>
</evidence>
<reference evidence="1 2" key="1">
    <citation type="journal article" date="2021" name="Elife">
        <title>Chloroplast acquisition without the gene transfer in kleptoplastic sea slugs, Plakobranchus ocellatus.</title>
        <authorList>
            <person name="Maeda T."/>
            <person name="Takahashi S."/>
            <person name="Yoshida T."/>
            <person name="Shimamura S."/>
            <person name="Takaki Y."/>
            <person name="Nagai Y."/>
            <person name="Toyoda A."/>
            <person name="Suzuki Y."/>
            <person name="Arimoto A."/>
            <person name="Ishii H."/>
            <person name="Satoh N."/>
            <person name="Nishiyama T."/>
            <person name="Hasebe M."/>
            <person name="Maruyama T."/>
            <person name="Minagawa J."/>
            <person name="Obokata J."/>
            <person name="Shigenobu S."/>
        </authorList>
    </citation>
    <scope>NUCLEOTIDE SEQUENCE [LARGE SCALE GENOMIC DNA]</scope>
</reference>
<evidence type="ECO:0000313" key="2">
    <source>
        <dbReference type="Proteomes" id="UP000762676"/>
    </source>
</evidence>
<protein>
    <submittedName>
        <fullName evidence="1">Uncharacterized protein</fullName>
    </submittedName>
</protein>